<keyword evidence="3" id="KW-0378">Hydrolase</keyword>
<evidence type="ECO:0000313" key="4">
    <source>
        <dbReference type="Proteomes" id="UP001596058"/>
    </source>
</evidence>
<dbReference type="Proteomes" id="UP001596058">
    <property type="component" value="Unassembled WGS sequence"/>
</dbReference>
<dbReference type="Pfam" id="PF13625">
    <property type="entry name" value="Helicase_C_3"/>
    <property type="match status" value="1"/>
</dbReference>
<evidence type="ECO:0000256" key="1">
    <source>
        <dbReference type="SAM" id="MobiDB-lite"/>
    </source>
</evidence>
<evidence type="ECO:0000259" key="2">
    <source>
        <dbReference type="Pfam" id="PF13625"/>
    </source>
</evidence>
<name>A0ABW1CUM6_9ACTN</name>
<reference evidence="4" key="1">
    <citation type="journal article" date="2019" name="Int. J. Syst. Evol. Microbiol.">
        <title>The Global Catalogue of Microorganisms (GCM) 10K type strain sequencing project: providing services to taxonomists for standard genome sequencing and annotation.</title>
        <authorList>
            <consortium name="The Broad Institute Genomics Platform"/>
            <consortium name="The Broad Institute Genome Sequencing Center for Infectious Disease"/>
            <person name="Wu L."/>
            <person name="Ma J."/>
        </authorList>
    </citation>
    <scope>NUCLEOTIDE SEQUENCE [LARGE SCALE GENOMIC DNA]</scope>
    <source>
        <strain evidence="4">CCUG 53903</strain>
    </source>
</reference>
<organism evidence="3 4">
    <name type="scientific">Nonomuraea insulae</name>
    <dbReference type="NCBI Taxonomy" id="1616787"/>
    <lineage>
        <taxon>Bacteria</taxon>
        <taxon>Bacillati</taxon>
        <taxon>Actinomycetota</taxon>
        <taxon>Actinomycetes</taxon>
        <taxon>Streptosporangiales</taxon>
        <taxon>Streptosporangiaceae</taxon>
        <taxon>Nonomuraea</taxon>
    </lineage>
</organism>
<dbReference type="InterPro" id="IPR032830">
    <property type="entry name" value="XPB/Ssl2_N"/>
</dbReference>
<dbReference type="EMBL" id="JBHSPA010000045">
    <property type="protein sequence ID" value="MFC5829397.1"/>
    <property type="molecule type" value="Genomic_DNA"/>
</dbReference>
<feature type="domain" description="Helicase XPB/Ssl2 N-terminal" evidence="2">
    <location>
        <begin position="473"/>
        <end position="593"/>
    </location>
</feature>
<feature type="region of interest" description="Disordered" evidence="1">
    <location>
        <begin position="620"/>
        <end position="644"/>
    </location>
</feature>
<gene>
    <name evidence="3" type="ORF">ACFPZ3_36495</name>
</gene>
<keyword evidence="3" id="KW-0067">ATP-binding</keyword>
<dbReference type="GO" id="GO:0004386">
    <property type="term" value="F:helicase activity"/>
    <property type="evidence" value="ECO:0007669"/>
    <property type="project" value="UniProtKB-KW"/>
</dbReference>
<keyword evidence="4" id="KW-1185">Reference proteome</keyword>
<protein>
    <submittedName>
        <fullName evidence="3">Helicase-associated domain-containing protein</fullName>
    </submittedName>
</protein>
<keyword evidence="3" id="KW-0547">Nucleotide-binding</keyword>
<dbReference type="RefSeq" id="WP_379518882.1">
    <property type="nucleotide sequence ID" value="NZ_JBHSPA010000045.1"/>
</dbReference>
<comment type="caution">
    <text evidence="3">The sequence shown here is derived from an EMBL/GenBank/DDBJ whole genome shotgun (WGS) entry which is preliminary data.</text>
</comment>
<keyword evidence="3" id="KW-0347">Helicase</keyword>
<sequence>MPPLATDLAHLLRNRPELAAAPSVEALERLLARPELAVPVLLALDADCQTVSQAVQARGGETTREVLAGMVHDPHGRLGEVLATLAGQGLVAIDGDTVRSPHRPGLWAHPFGLGRPLREFEKRVTAEALKTVVKAFGGQPVGRKADLVSRAEELLRDGDAVRTRAARLPRQAVTLLESMASGAPKLGSEQLSYGSLSRTHPVQGLVDAGFVIRDGWEYEMPAEVALALRGDGWKPELTGPPEVPATPRPESDGVGAALAAIDRVEALVELAGAEPIAELKAGGVGVREVRRLAKALGLPEPEAVLWLDVAFAADLIASEMGEHLVATTFVDDWLARSPGGRWRVLADAWRGLPQAATYRVVGCCEEHLEPLPPPYMFESGAGQIRRAALEALRALPPGLGTDAAGLKAAVGWRTRAAMTEYQQSAEEFTAAALREAGLLGLAAGGALTTLGRTVLDGGEVTAFFPAPATTATLQNDLTAIVSGIPDPALAALLNGCADLESRDRASVWRFSERTVRRALDAGTTADGLLADLARVSAKTVPQPLSYLITDTARKHGAIKVSPAPSVVIATDPATIAELCGSRSLRKAGLRQIAPTVALGTLPPEETLRLLRQAGHAPVGVAPDGTIKAERPQRRRLPVEPDPTPALDAARDAGLDPGFDAEAVARAILKGAARPAPGSAEAALQEAAVTGECIVVVWQRREHYMEDLKATPTTVTGYCHDCDDDHTFQRAAIKKAYLP</sequence>
<evidence type="ECO:0000313" key="3">
    <source>
        <dbReference type="EMBL" id="MFC5829397.1"/>
    </source>
</evidence>
<proteinExistence type="predicted"/>
<accession>A0ABW1CUM6</accession>